<dbReference type="InterPro" id="IPR057478">
    <property type="entry name" value="DAAF9_2"/>
</dbReference>
<name>A0A9D4BTJ6_DREPO</name>
<dbReference type="Pfam" id="PF26246">
    <property type="entry name" value="PH_DAAF9"/>
    <property type="match status" value="1"/>
</dbReference>
<feature type="domain" description="DAAF9 pita-bread-like" evidence="1">
    <location>
        <begin position="25"/>
        <end position="309"/>
    </location>
</feature>
<dbReference type="EMBL" id="JAIWYP010000014">
    <property type="protein sequence ID" value="KAH3707987.1"/>
    <property type="molecule type" value="Genomic_DNA"/>
</dbReference>
<keyword evidence="5" id="KW-1185">Reference proteome</keyword>
<dbReference type="InterPro" id="IPR058844">
    <property type="entry name" value="PB_DAAF9"/>
</dbReference>
<evidence type="ECO:0000259" key="2">
    <source>
        <dbReference type="Pfam" id="PF25204"/>
    </source>
</evidence>
<evidence type="ECO:0000313" key="5">
    <source>
        <dbReference type="Proteomes" id="UP000828390"/>
    </source>
</evidence>
<dbReference type="PANTHER" id="PTHR33664:SF1">
    <property type="entry name" value="DYNEIN AXONEMAL ASSEMBLY FACTOR 9"/>
    <property type="match status" value="1"/>
</dbReference>
<comment type="caution">
    <text evidence="4">The sequence shown here is derived from an EMBL/GenBank/DDBJ whole genome shotgun (WGS) entry which is preliminary data.</text>
</comment>
<feature type="non-terminal residue" evidence="4">
    <location>
        <position position="731"/>
    </location>
</feature>
<proteinExistence type="predicted"/>
<evidence type="ECO:0000259" key="1">
    <source>
        <dbReference type="Pfam" id="PF25203"/>
    </source>
</evidence>
<sequence length="731" mass="81281">GGFFTMQHEVVDVSSSVHRLYSWMDPVALETLVIEQVSKLERQWQTMLSTVEICVGSGNSSGLTEEKIFEPLRSFYVHGQANMAGGDQPSSNTPYVLFGRNTHSDLLDQASSKIMKPTGSFNTTTVGKDACNFMVCKVVSPRSPLVCSRTYFMHRQFVDPFQEQKITEYAEHNDMRLLAVLYGAMVDAVLTGIQAYSSTLSCKQAEEVALETFEETCRSAKDCVVDTFKQSSSKTFFTMCATDMNCRQQPLLEGERSLLVKMASIVISDVHSVSQPGHILGSLVFSESFVDSEIRVLQTDGSCRLDGSFLLLTDHIPRYRSWACTSLPDDRKCLQDKLEGPSLHENFGSLLLSGDTVHLGCGRTFCLPPEEAILYAFENGLVIICPQYGAIILHGIHIRTAEFYDGDSSNTVALLVLQYQSTFIPFLPFHLHNEDCQLILMFTPKSKAYKHLFSEVLHKWRADSDSPKVRRVDTMPDNCSLLHGLLQHQYSLGTGTKVKTALQKAAAPLPHLNSFLEHLAVSSIGWESIPESDIAMVLGQGTSTETETDIEIVVTILSGVPGSHQQNMCDVLTSLSKEQNRYVVLKPSVDSSQQFQPLDIQAKLKATLNVHRRRKQAQMALKNTRVLYIVPGYTDIVAVVQAIECHPDAEVRAHCAIGSITVCVDPLNVFMEHCRTLPYLLNMCAQGWVNQIVMTSSTELKNEDLETIQHLLRSVNSDVAFLLAEQGNVSR</sequence>
<gene>
    <name evidence="4" type="ORF">DPMN_067426</name>
</gene>
<dbReference type="InterPro" id="IPR040342">
    <property type="entry name" value="DNAAF9"/>
</dbReference>
<organism evidence="4 5">
    <name type="scientific">Dreissena polymorpha</name>
    <name type="common">Zebra mussel</name>
    <name type="synonym">Mytilus polymorpha</name>
    <dbReference type="NCBI Taxonomy" id="45954"/>
    <lineage>
        <taxon>Eukaryota</taxon>
        <taxon>Metazoa</taxon>
        <taxon>Spiralia</taxon>
        <taxon>Lophotrochozoa</taxon>
        <taxon>Mollusca</taxon>
        <taxon>Bivalvia</taxon>
        <taxon>Autobranchia</taxon>
        <taxon>Heteroconchia</taxon>
        <taxon>Euheterodonta</taxon>
        <taxon>Imparidentia</taxon>
        <taxon>Neoheterodontei</taxon>
        <taxon>Myida</taxon>
        <taxon>Dreissenoidea</taxon>
        <taxon>Dreissenidae</taxon>
        <taxon>Dreissena</taxon>
    </lineage>
</organism>
<dbReference type="Pfam" id="PF25204">
    <property type="entry name" value="DAAF9_2"/>
    <property type="match status" value="1"/>
</dbReference>
<dbReference type="PANTHER" id="PTHR33664">
    <property type="entry name" value="RCG26366"/>
    <property type="match status" value="1"/>
</dbReference>
<dbReference type="Pfam" id="PF25203">
    <property type="entry name" value="PB_DAAF9"/>
    <property type="match status" value="1"/>
</dbReference>
<accession>A0A9D4BTJ6</accession>
<feature type="domain" description="DAAF9" evidence="2">
    <location>
        <begin position="554"/>
        <end position="731"/>
    </location>
</feature>
<evidence type="ECO:0000259" key="3">
    <source>
        <dbReference type="Pfam" id="PF26246"/>
    </source>
</evidence>
<feature type="domain" description="DAAF9 PH" evidence="3">
    <location>
        <begin position="347"/>
        <end position="527"/>
    </location>
</feature>
<dbReference type="InterPro" id="IPR058843">
    <property type="entry name" value="PH_DAAF9"/>
</dbReference>
<dbReference type="Proteomes" id="UP000828390">
    <property type="component" value="Unassembled WGS sequence"/>
</dbReference>
<dbReference type="AlphaFoldDB" id="A0A9D4BTJ6"/>
<reference evidence="4" key="2">
    <citation type="submission" date="2020-11" db="EMBL/GenBank/DDBJ databases">
        <authorList>
            <person name="McCartney M.A."/>
            <person name="Auch B."/>
            <person name="Kono T."/>
            <person name="Mallez S."/>
            <person name="Becker A."/>
            <person name="Gohl D.M."/>
            <person name="Silverstein K.A.T."/>
            <person name="Koren S."/>
            <person name="Bechman K.B."/>
            <person name="Herman A."/>
            <person name="Abrahante J.E."/>
            <person name="Garbe J."/>
        </authorList>
    </citation>
    <scope>NUCLEOTIDE SEQUENCE</scope>
    <source>
        <strain evidence="4">Duluth1</strain>
        <tissue evidence="4">Whole animal</tissue>
    </source>
</reference>
<evidence type="ECO:0000313" key="4">
    <source>
        <dbReference type="EMBL" id="KAH3707987.1"/>
    </source>
</evidence>
<reference evidence="4" key="1">
    <citation type="journal article" date="2019" name="bioRxiv">
        <title>The Genome of the Zebra Mussel, Dreissena polymorpha: A Resource for Invasive Species Research.</title>
        <authorList>
            <person name="McCartney M.A."/>
            <person name="Auch B."/>
            <person name="Kono T."/>
            <person name="Mallez S."/>
            <person name="Zhang Y."/>
            <person name="Obille A."/>
            <person name="Becker A."/>
            <person name="Abrahante J.E."/>
            <person name="Garbe J."/>
            <person name="Badalamenti J.P."/>
            <person name="Herman A."/>
            <person name="Mangelson H."/>
            <person name="Liachko I."/>
            <person name="Sullivan S."/>
            <person name="Sone E.D."/>
            <person name="Koren S."/>
            <person name="Silverstein K.A.T."/>
            <person name="Beckman K.B."/>
            <person name="Gohl D.M."/>
        </authorList>
    </citation>
    <scope>NUCLEOTIDE SEQUENCE</scope>
    <source>
        <strain evidence="4">Duluth1</strain>
        <tissue evidence="4">Whole animal</tissue>
    </source>
</reference>
<protein>
    <submittedName>
        <fullName evidence="4">Uncharacterized protein</fullName>
    </submittedName>
</protein>